<dbReference type="Proteomes" id="UP000016928">
    <property type="component" value="Unassembled WGS sequence"/>
</dbReference>
<feature type="transmembrane region" description="Helical" evidence="9">
    <location>
        <begin position="87"/>
        <end position="107"/>
    </location>
</feature>
<dbReference type="Gene3D" id="1.20.1250.20">
    <property type="entry name" value="MFS general substrate transporter like domains"/>
    <property type="match status" value="1"/>
</dbReference>
<dbReference type="OMA" id="CSLCVAC"/>
<dbReference type="CDD" id="cd17323">
    <property type="entry name" value="MFS_Tpo1_MDR_like"/>
    <property type="match status" value="1"/>
</dbReference>
<dbReference type="PANTHER" id="PTHR23502">
    <property type="entry name" value="MAJOR FACILITATOR SUPERFAMILY"/>
    <property type="match status" value="1"/>
</dbReference>
<comment type="similarity">
    <text evidence="3">Belongs to the major facilitator superfamily.</text>
</comment>
<reference evidence="12" key="2">
    <citation type="journal article" date="2014" name="PLoS ONE">
        <title>Genome and Transcriptome Analysis of the Fungal Pathogen Fusarium oxysporum f. sp. cubense Causing Banana Vascular Wilt Disease.</title>
        <authorList>
            <person name="Guo L."/>
            <person name="Han L."/>
            <person name="Yang L."/>
            <person name="Zeng H."/>
            <person name="Fan D."/>
            <person name="Zhu Y."/>
            <person name="Feng Y."/>
            <person name="Wang G."/>
            <person name="Peng C."/>
            <person name="Jiang X."/>
            <person name="Zhou D."/>
            <person name="Ni P."/>
            <person name="Liang C."/>
            <person name="Liu L."/>
            <person name="Wang J."/>
            <person name="Mao C."/>
            <person name="Fang X."/>
            <person name="Peng M."/>
            <person name="Huang J."/>
        </authorList>
    </citation>
    <scope>NUCLEOTIDE SEQUENCE [LARGE SCALE GENOMIC DNA]</scope>
    <source>
        <strain evidence="12">race 1</strain>
    </source>
</reference>
<dbReference type="FunFam" id="1.20.1250.20:FF:000082">
    <property type="entry name" value="MFS multidrug transporter, putative"/>
    <property type="match status" value="1"/>
</dbReference>
<dbReference type="OrthoDB" id="3561359at2759"/>
<keyword evidence="5 9" id="KW-0812">Transmembrane</keyword>
<gene>
    <name evidence="11" type="ORF">FOC1_g10007867</name>
</gene>
<keyword evidence="4" id="KW-1003">Cell membrane</keyword>
<sequence length="464" mass="52553">MSSGRKWIIVIVISFSSLCVTCASSIYSTTYSQIMIEFHTSHELATLGLSFYIWGMGIGISPRLTLAFYRRCSIGIRPLSELYGRRVIYLWSLLFFFIWIFPCAFANNIHTLLMGRFLSGFSGSAFLSVAGGTVGDIFPRNQLAFPMMVYTASPFIGPEIGPLLGGFINQYTNWRWTFYILLCWAATMLLLVQLLVPETYQSVLVKRRAQRIQEETRSSEARVRNEKDTSPLWIMILRSIYRPIMLLTLEPMCLSLCIYSALLLGIIYLFFGAFQLVFESVYGFQLWQRGLSFTGLLVGMILAILSDPFWRWHYRRLEGRVLDLTSPDSDSMPEWRLPPVIVGAPLVTVGLFMFAWTAYPSIHWIVPIIGSALFGAGTILAFSGIFTFLVDAYPKYAASALAANSFARSTFGGVFPLFGVQMYNRLGIQWATCLLGFLTLAMLPFPYIFFRYGAQIRKGSRFSK</sequence>
<protein>
    <submittedName>
        <fullName evidence="11">Putative drug/proton antiporter YHK8</fullName>
    </submittedName>
</protein>
<evidence type="ECO:0000256" key="8">
    <source>
        <dbReference type="ARBA" id="ARBA00023180"/>
    </source>
</evidence>
<feature type="transmembrane region" description="Helical" evidence="9">
    <location>
        <begin position="47"/>
        <end position="66"/>
    </location>
</feature>
<feature type="transmembrane region" description="Helical" evidence="9">
    <location>
        <begin position="7"/>
        <end position="27"/>
    </location>
</feature>
<proteinExistence type="inferred from homology"/>
<evidence type="ECO:0000256" key="4">
    <source>
        <dbReference type="ARBA" id="ARBA00022475"/>
    </source>
</evidence>
<keyword evidence="6 9" id="KW-1133">Transmembrane helix</keyword>
<reference evidence="12" key="1">
    <citation type="submission" date="2012-09" db="EMBL/GenBank/DDBJ databases">
        <title>Genome sequencing and comparative transcriptomics of race 1 and race 4 of banana pathogen: Fusarium oxysporum f. sp. cubense.</title>
        <authorList>
            <person name="Fang X."/>
            <person name="Huang J."/>
        </authorList>
    </citation>
    <scope>NUCLEOTIDE SEQUENCE [LARGE SCALE GENOMIC DNA]</scope>
    <source>
        <strain evidence="12">race 1</strain>
    </source>
</reference>
<organism evidence="11 12">
    <name type="scientific">Fusarium oxysporum f. sp. cubense (strain race 1)</name>
    <name type="common">Panama disease fungus</name>
    <dbReference type="NCBI Taxonomy" id="1229664"/>
    <lineage>
        <taxon>Eukaryota</taxon>
        <taxon>Fungi</taxon>
        <taxon>Dikarya</taxon>
        <taxon>Ascomycota</taxon>
        <taxon>Pezizomycotina</taxon>
        <taxon>Sordariomycetes</taxon>
        <taxon>Hypocreomycetidae</taxon>
        <taxon>Hypocreales</taxon>
        <taxon>Nectriaceae</taxon>
        <taxon>Fusarium</taxon>
        <taxon>Fusarium oxysporum species complex</taxon>
    </lineage>
</organism>
<dbReference type="EMBL" id="KB730535">
    <property type="protein sequence ID" value="ENH63735.1"/>
    <property type="molecule type" value="Genomic_DNA"/>
</dbReference>
<feature type="transmembrane region" description="Helical" evidence="9">
    <location>
        <begin position="256"/>
        <end position="278"/>
    </location>
</feature>
<dbReference type="Pfam" id="PF07690">
    <property type="entry name" value="MFS_1"/>
    <property type="match status" value="1"/>
</dbReference>
<evidence type="ECO:0000256" key="3">
    <source>
        <dbReference type="ARBA" id="ARBA00008335"/>
    </source>
</evidence>
<evidence type="ECO:0000256" key="5">
    <source>
        <dbReference type="ARBA" id="ARBA00022692"/>
    </source>
</evidence>
<accession>N4U180</accession>
<keyword evidence="7 9" id="KW-0472">Membrane</keyword>
<dbReference type="PROSITE" id="PS50850">
    <property type="entry name" value="MFS"/>
    <property type="match status" value="1"/>
</dbReference>
<dbReference type="SUPFAM" id="SSF103473">
    <property type="entry name" value="MFS general substrate transporter"/>
    <property type="match status" value="1"/>
</dbReference>
<evidence type="ECO:0000259" key="10">
    <source>
        <dbReference type="PROSITE" id="PS50850"/>
    </source>
</evidence>
<dbReference type="HOGENOM" id="CLU_008455_11_5_1"/>
<dbReference type="InterPro" id="IPR020846">
    <property type="entry name" value="MFS_dom"/>
</dbReference>
<dbReference type="AlphaFoldDB" id="N4U180"/>
<feature type="transmembrane region" description="Helical" evidence="9">
    <location>
        <begin position="340"/>
        <end position="359"/>
    </location>
</feature>
<feature type="domain" description="Major facilitator superfamily (MFS) profile" evidence="10">
    <location>
        <begin position="9"/>
        <end position="454"/>
    </location>
</feature>
<feature type="transmembrane region" description="Helical" evidence="9">
    <location>
        <begin position="428"/>
        <end position="450"/>
    </location>
</feature>
<evidence type="ECO:0000256" key="6">
    <source>
        <dbReference type="ARBA" id="ARBA00022989"/>
    </source>
</evidence>
<evidence type="ECO:0000313" key="12">
    <source>
        <dbReference type="Proteomes" id="UP000016928"/>
    </source>
</evidence>
<feature type="transmembrane region" description="Helical" evidence="9">
    <location>
        <begin position="290"/>
        <end position="310"/>
    </location>
</feature>
<keyword evidence="8" id="KW-0325">Glycoprotein</keyword>
<dbReference type="STRING" id="1229664.N4U180"/>
<dbReference type="PANTHER" id="PTHR23502:SF7">
    <property type="entry name" value="DRUG_PROTON ANTIPORTER YHK8-RELATED"/>
    <property type="match status" value="1"/>
</dbReference>
<evidence type="ECO:0000256" key="9">
    <source>
        <dbReference type="SAM" id="Phobius"/>
    </source>
</evidence>
<dbReference type="GO" id="GO:0005886">
    <property type="term" value="C:plasma membrane"/>
    <property type="evidence" value="ECO:0007669"/>
    <property type="project" value="UniProtKB-SubCell"/>
</dbReference>
<comment type="subcellular location">
    <subcellularLocation>
        <location evidence="2">Cell membrane</location>
    </subcellularLocation>
    <subcellularLocation>
        <location evidence="1">Membrane</location>
        <topology evidence="1">Multi-pass membrane protein</topology>
    </subcellularLocation>
</comment>
<evidence type="ECO:0000256" key="1">
    <source>
        <dbReference type="ARBA" id="ARBA00004141"/>
    </source>
</evidence>
<dbReference type="VEuPathDB" id="FungiDB:FOC1_g10007867"/>
<evidence type="ECO:0000256" key="2">
    <source>
        <dbReference type="ARBA" id="ARBA00004236"/>
    </source>
</evidence>
<dbReference type="InterPro" id="IPR036259">
    <property type="entry name" value="MFS_trans_sf"/>
</dbReference>
<feature type="transmembrane region" description="Helical" evidence="9">
    <location>
        <begin position="365"/>
        <end position="389"/>
    </location>
</feature>
<name>N4U180_FUSC1</name>
<evidence type="ECO:0000313" key="11">
    <source>
        <dbReference type="EMBL" id="ENH63735.1"/>
    </source>
</evidence>
<feature type="transmembrane region" description="Helical" evidence="9">
    <location>
        <begin position="176"/>
        <end position="196"/>
    </location>
</feature>
<evidence type="ECO:0000256" key="7">
    <source>
        <dbReference type="ARBA" id="ARBA00023136"/>
    </source>
</evidence>
<dbReference type="GO" id="GO:0022857">
    <property type="term" value="F:transmembrane transporter activity"/>
    <property type="evidence" value="ECO:0007669"/>
    <property type="project" value="InterPro"/>
</dbReference>
<dbReference type="InterPro" id="IPR011701">
    <property type="entry name" value="MFS"/>
</dbReference>